<feature type="domain" description="DALR anticodon binding" evidence="11">
    <location>
        <begin position="589"/>
        <end position="690"/>
    </location>
</feature>
<dbReference type="PRINTS" id="PR01045">
    <property type="entry name" value="TRNASYNTHGB"/>
</dbReference>
<dbReference type="GO" id="GO:0004820">
    <property type="term" value="F:glycine-tRNA ligase activity"/>
    <property type="evidence" value="ECO:0007669"/>
    <property type="project" value="UniProtKB-UniRule"/>
</dbReference>
<keyword evidence="7 10" id="KW-0648">Protein biosynthesis</keyword>
<keyword evidence="6 10" id="KW-0067">ATP-binding</keyword>
<evidence type="ECO:0000256" key="4">
    <source>
        <dbReference type="ARBA" id="ARBA00022598"/>
    </source>
</evidence>
<comment type="catalytic activity">
    <reaction evidence="9 10">
        <text>tRNA(Gly) + glycine + ATP = glycyl-tRNA(Gly) + AMP + diphosphate</text>
        <dbReference type="Rhea" id="RHEA:16013"/>
        <dbReference type="Rhea" id="RHEA-COMP:9664"/>
        <dbReference type="Rhea" id="RHEA-COMP:9683"/>
        <dbReference type="ChEBI" id="CHEBI:30616"/>
        <dbReference type="ChEBI" id="CHEBI:33019"/>
        <dbReference type="ChEBI" id="CHEBI:57305"/>
        <dbReference type="ChEBI" id="CHEBI:78442"/>
        <dbReference type="ChEBI" id="CHEBI:78522"/>
        <dbReference type="ChEBI" id="CHEBI:456215"/>
        <dbReference type="EC" id="6.1.1.14"/>
    </reaction>
</comment>
<evidence type="ECO:0000256" key="2">
    <source>
        <dbReference type="ARBA" id="ARBA00008226"/>
    </source>
</evidence>
<organism evidence="12 13">
    <name type="scientific">candidate division TA06 bacterium DG_24</name>
    <dbReference type="NCBI Taxonomy" id="1703770"/>
    <lineage>
        <taxon>Bacteria</taxon>
        <taxon>Bacteria division TA06</taxon>
    </lineage>
</organism>
<dbReference type="InterPro" id="IPR015944">
    <property type="entry name" value="Gly-tRNA-synth_bsu"/>
</dbReference>
<dbReference type="GO" id="GO:0005524">
    <property type="term" value="F:ATP binding"/>
    <property type="evidence" value="ECO:0007669"/>
    <property type="project" value="UniProtKB-UniRule"/>
</dbReference>
<evidence type="ECO:0000256" key="3">
    <source>
        <dbReference type="ARBA" id="ARBA00022490"/>
    </source>
</evidence>
<dbReference type="GO" id="GO:0006426">
    <property type="term" value="P:glycyl-tRNA aminoacylation"/>
    <property type="evidence" value="ECO:0007669"/>
    <property type="project" value="UniProtKB-UniRule"/>
</dbReference>
<evidence type="ECO:0000256" key="8">
    <source>
        <dbReference type="ARBA" id="ARBA00023146"/>
    </source>
</evidence>
<gene>
    <name evidence="10" type="primary">glyS</name>
    <name evidence="12" type="ORF">AMJ39_04055</name>
</gene>
<dbReference type="Pfam" id="PF05746">
    <property type="entry name" value="DALR_1"/>
    <property type="match status" value="1"/>
</dbReference>
<dbReference type="InterPro" id="IPR008909">
    <property type="entry name" value="DALR_anticod-bd"/>
</dbReference>
<name>A0A0S7WU24_UNCT6</name>
<evidence type="ECO:0000256" key="7">
    <source>
        <dbReference type="ARBA" id="ARBA00022917"/>
    </source>
</evidence>
<dbReference type="PANTHER" id="PTHR30075:SF2">
    <property type="entry name" value="GLYCINE--TRNA LIGASE, CHLOROPLASTIC_MITOCHONDRIAL 2"/>
    <property type="match status" value="1"/>
</dbReference>
<dbReference type="AlphaFoldDB" id="A0A0S7WU24"/>
<dbReference type="PATRIC" id="fig|1703770.3.peg.1632"/>
<keyword evidence="4 10" id="KW-0436">Ligase</keyword>
<dbReference type="GO" id="GO:0006420">
    <property type="term" value="P:arginyl-tRNA aminoacylation"/>
    <property type="evidence" value="ECO:0007669"/>
    <property type="project" value="InterPro"/>
</dbReference>
<evidence type="ECO:0000313" key="13">
    <source>
        <dbReference type="Proteomes" id="UP000052008"/>
    </source>
</evidence>
<accession>A0A0S7WU24</accession>
<keyword evidence="5 10" id="KW-0547">Nucleotide-binding</keyword>
<dbReference type="STRING" id="1703770.AMJ39_04055"/>
<protein>
    <recommendedName>
        <fullName evidence="10">Glycine--tRNA ligase beta subunit</fullName>
        <ecNumber evidence="10">6.1.1.14</ecNumber>
    </recommendedName>
    <alternativeName>
        <fullName evidence="10">Glycyl-tRNA synthetase beta subunit</fullName>
        <shortName evidence="10">GlyRS</shortName>
    </alternativeName>
</protein>
<sequence>MEDFLLELGTEEMPPGDIAPAADQLLAGAKAFLDDERIEHGEMNVYYTPRRLALSVRGVAPGQSPTRRQVLGPPRKVAFDDRKKPTQAAKGFARAQGVGLDDLRVVTTPRGEYLAVEKVDAGRPTPDLLAGFLPRLILSLSFRKSMRWGTCDVRFVRPIRWIVALFGRNVIDFEIAGVRSGHQTRGHRLLSSGPISISDPAQYLQTMEQGYVVADQDERRSRIRRMVEELVRAHGGHLVEDEELLTEVANITEYPSAYLGTFDDSFLSLPRDVVVTAMREHQHYFAIHDGTGNLLPTFVGIVNTSSDNIDEIRTVNEYVLKARLDDARFYWKEDRKTSLAEKVALLKGMVWQEGLGTLFDKTERIVALAGFLADRVGGVNREVAERGAYLAKADLVTEMIRDGKEFTSLQGTMGREYALASGEPEEVATCIEEHYLPRFPGDSLPRTREGAAVAIADKMDSIAGCFLGGIIPTGSQDPYGLRRMAAGLVSVTLAHGFSYSIGQLVSRAIAAYGRAGDGDGRPDLAESIIDFIAQRVRTPLEEGGIGYDLIDASLAAGFDDICEVHDRATALNRQRSGPEFVDLVIGQKRVSNILKGVPEPPLPDRSLFESETERLLLDKIESIDESLNQALRERQYDRALTLLLSLRKPIDDLFDDVLVMAEDQAIRANRLGLVNAARKRFLQLADFSRLVVEGE</sequence>
<dbReference type="GO" id="GO:0004814">
    <property type="term" value="F:arginine-tRNA ligase activity"/>
    <property type="evidence" value="ECO:0007669"/>
    <property type="project" value="InterPro"/>
</dbReference>
<dbReference type="EC" id="6.1.1.14" evidence="10"/>
<dbReference type="SMART" id="SM00836">
    <property type="entry name" value="DALR_1"/>
    <property type="match status" value="1"/>
</dbReference>
<keyword evidence="8 10" id="KW-0030">Aminoacyl-tRNA synthetase</keyword>
<dbReference type="SUPFAM" id="SSF109604">
    <property type="entry name" value="HD-domain/PDEase-like"/>
    <property type="match status" value="1"/>
</dbReference>
<dbReference type="GO" id="GO:0005829">
    <property type="term" value="C:cytosol"/>
    <property type="evidence" value="ECO:0007669"/>
    <property type="project" value="TreeGrafter"/>
</dbReference>
<dbReference type="EMBL" id="LIZS01000015">
    <property type="protein sequence ID" value="KPJ53680.1"/>
    <property type="molecule type" value="Genomic_DNA"/>
</dbReference>
<proteinExistence type="inferred from homology"/>
<reference evidence="12 13" key="1">
    <citation type="journal article" date="2015" name="Microbiome">
        <title>Genomic resolution of linkages in carbon, nitrogen, and sulfur cycling among widespread estuary sediment bacteria.</title>
        <authorList>
            <person name="Baker B.J."/>
            <person name="Lazar C.S."/>
            <person name="Teske A.P."/>
            <person name="Dick G.J."/>
        </authorList>
    </citation>
    <scope>NUCLEOTIDE SEQUENCE [LARGE SCALE GENOMIC DNA]</scope>
    <source>
        <strain evidence="12">DG_24</strain>
    </source>
</reference>
<dbReference type="Proteomes" id="UP000052008">
    <property type="component" value="Unassembled WGS sequence"/>
</dbReference>
<comment type="subcellular location">
    <subcellularLocation>
        <location evidence="1 10">Cytoplasm</location>
    </subcellularLocation>
</comment>
<comment type="caution">
    <text evidence="12">The sequence shown here is derived from an EMBL/GenBank/DDBJ whole genome shotgun (WGS) entry which is preliminary data.</text>
</comment>
<dbReference type="Gene3D" id="1.10.730.10">
    <property type="entry name" value="Isoleucyl-tRNA Synthetase, Domain 1"/>
    <property type="match status" value="1"/>
</dbReference>
<dbReference type="HAMAP" id="MF_00255">
    <property type="entry name" value="Gly_tRNA_synth_beta"/>
    <property type="match status" value="1"/>
</dbReference>
<dbReference type="PANTHER" id="PTHR30075">
    <property type="entry name" value="GLYCYL-TRNA SYNTHETASE"/>
    <property type="match status" value="1"/>
</dbReference>
<evidence type="ECO:0000256" key="6">
    <source>
        <dbReference type="ARBA" id="ARBA00022840"/>
    </source>
</evidence>
<dbReference type="PROSITE" id="PS50861">
    <property type="entry name" value="AA_TRNA_LIGASE_II_GLYAB"/>
    <property type="match status" value="1"/>
</dbReference>
<evidence type="ECO:0000256" key="5">
    <source>
        <dbReference type="ARBA" id="ARBA00022741"/>
    </source>
</evidence>
<evidence type="ECO:0000256" key="10">
    <source>
        <dbReference type="HAMAP-Rule" id="MF_00255"/>
    </source>
</evidence>
<evidence type="ECO:0000259" key="11">
    <source>
        <dbReference type="SMART" id="SM00836"/>
    </source>
</evidence>
<evidence type="ECO:0000313" key="12">
    <source>
        <dbReference type="EMBL" id="KPJ53680.1"/>
    </source>
</evidence>
<evidence type="ECO:0000256" key="1">
    <source>
        <dbReference type="ARBA" id="ARBA00004496"/>
    </source>
</evidence>
<keyword evidence="3 10" id="KW-0963">Cytoplasm</keyword>
<evidence type="ECO:0000256" key="9">
    <source>
        <dbReference type="ARBA" id="ARBA00047937"/>
    </source>
</evidence>
<dbReference type="NCBIfam" id="TIGR00211">
    <property type="entry name" value="glyS"/>
    <property type="match status" value="1"/>
</dbReference>
<dbReference type="Pfam" id="PF02092">
    <property type="entry name" value="tRNA_synt_2f"/>
    <property type="match status" value="1"/>
</dbReference>
<comment type="similarity">
    <text evidence="2 10">Belongs to the class-II aminoacyl-tRNA synthetase family.</text>
</comment>
<dbReference type="InterPro" id="IPR006194">
    <property type="entry name" value="Gly-tRNA-synth_heterodimer"/>
</dbReference>
<comment type="subunit">
    <text evidence="10">Tetramer of two alpha and two beta subunits.</text>
</comment>